<feature type="region of interest" description="Disordered" evidence="1">
    <location>
        <begin position="122"/>
        <end position="160"/>
    </location>
</feature>
<dbReference type="AlphaFoldDB" id="H2Y800"/>
<reference evidence="2" key="3">
    <citation type="submission" date="2025-09" db="UniProtKB">
        <authorList>
            <consortium name="Ensembl"/>
        </authorList>
    </citation>
    <scope>IDENTIFICATION</scope>
</reference>
<dbReference type="Proteomes" id="UP000007875">
    <property type="component" value="Unassembled WGS sequence"/>
</dbReference>
<reference evidence="2" key="2">
    <citation type="submission" date="2025-08" db="UniProtKB">
        <authorList>
            <consortium name="Ensembl"/>
        </authorList>
    </citation>
    <scope>IDENTIFICATION</scope>
</reference>
<reference evidence="3" key="1">
    <citation type="submission" date="2003-08" db="EMBL/GenBank/DDBJ databases">
        <authorList>
            <person name="Birren B."/>
            <person name="Nusbaum C."/>
            <person name="Abebe A."/>
            <person name="Abouelleil A."/>
            <person name="Adekoya E."/>
            <person name="Ait-zahra M."/>
            <person name="Allen N."/>
            <person name="Allen T."/>
            <person name="An P."/>
            <person name="Anderson M."/>
            <person name="Anderson S."/>
            <person name="Arachchi H."/>
            <person name="Armbruster J."/>
            <person name="Bachantsang P."/>
            <person name="Baldwin J."/>
            <person name="Barry A."/>
            <person name="Bayul T."/>
            <person name="Blitshsteyn B."/>
            <person name="Bloom T."/>
            <person name="Blye J."/>
            <person name="Boguslavskiy L."/>
            <person name="Borowsky M."/>
            <person name="Boukhgalter B."/>
            <person name="Brunache A."/>
            <person name="Butler J."/>
            <person name="Calixte N."/>
            <person name="Calvo S."/>
            <person name="Camarata J."/>
            <person name="Campo K."/>
            <person name="Chang J."/>
            <person name="Cheshatsang Y."/>
            <person name="Citroen M."/>
            <person name="Collymore A."/>
            <person name="Considine T."/>
            <person name="Cook A."/>
            <person name="Cooke P."/>
            <person name="Corum B."/>
            <person name="Cuomo C."/>
            <person name="David R."/>
            <person name="Dawoe T."/>
            <person name="Degray S."/>
            <person name="Dodge S."/>
            <person name="Dooley K."/>
            <person name="Dorje P."/>
            <person name="Dorjee K."/>
            <person name="Dorris L."/>
            <person name="Duffey N."/>
            <person name="Dupes A."/>
            <person name="Elkins T."/>
            <person name="Engels R."/>
            <person name="Erickson J."/>
            <person name="Farina A."/>
            <person name="Faro S."/>
            <person name="Ferreira P."/>
            <person name="Fischer H."/>
            <person name="Fitzgerald M."/>
            <person name="Foley K."/>
            <person name="Gage D."/>
            <person name="Galagan J."/>
            <person name="Gearin G."/>
            <person name="Gnerre S."/>
            <person name="Gnirke A."/>
            <person name="Goyette A."/>
            <person name="Graham J."/>
            <person name="Grandbois E."/>
            <person name="Gyaltsen K."/>
            <person name="Hafez N."/>
            <person name="Hagopian D."/>
            <person name="Hagos B."/>
            <person name="Hall J."/>
            <person name="Hatcher B."/>
            <person name="Heller A."/>
            <person name="Higgins H."/>
            <person name="Honan T."/>
            <person name="Horn A."/>
            <person name="Houde N."/>
            <person name="Hughes L."/>
            <person name="Hulme W."/>
            <person name="Husby E."/>
            <person name="Iliev I."/>
            <person name="Jaffe D."/>
            <person name="Jones C."/>
            <person name="Kamal M."/>
            <person name="Kamat A."/>
            <person name="Kamvysselis M."/>
            <person name="Karlsson E."/>
            <person name="Kells C."/>
            <person name="Kieu A."/>
            <person name="Kisner P."/>
            <person name="Kodira C."/>
            <person name="Kulbokas E."/>
            <person name="Labutti K."/>
            <person name="Lama D."/>
            <person name="Landers T."/>
            <person name="Leger J."/>
            <person name="Levine S."/>
            <person name="Lewis D."/>
            <person name="Lewis T."/>
            <person name="Lindblad-toh K."/>
            <person name="Liu X."/>
            <person name="Lokyitsang T."/>
            <person name="Lokyitsang Y."/>
            <person name="Lucien O."/>
            <person name="Lui A."/>
            <person name="Ma L.J."/>
            <person name="Mabbitt R."/>
            <person name="Macdonald J."/>
            <person name="Maclean C."/>
            <person name="Major J."/>
            <person name="Manning J."/>
            <person name="Marabella R."/>
            <person name="Maru K."/>
            <person name="Matthews C."/>
            <person name="Mauceli E."/>
            <person name="Mccarthy M."/>
            <person name="Mcdonough S."/>
            <person name="Mcghee T."/>
            <person name="Meldrim J."/>
            <person name="Meneus L."/>
            <person name="Mesirov J."/>
            <person name="Mihalev A."/>
            <person name="Mihova T."/>
            <person name="Mikkelsen T."/>
            <person name="Mlenga V."/>
            <person name="Moru K."/>
            <person name="Mozes J."/>
            <person name="Mulrain L."/>
            <person name="Munson G."/>
            <person name="Naylor J."/>
            <person name="Newes C."/>
            <person name="Nguyen C."/>
            <person name="Nguyen N."/>
            <person name="Nguyen T."/>
            <person name="Nicol R."/>
            <person name="Nielsen C."/>
            <person name="Nizzari M."/>
            <person name="Norbu C."/>
            <person name="Norbu N."/>
            <person name="O'donnell P."/>
            <person name="Okoawo O."/>
            <person name="O'leary S."/>
            <person name="Omotosho B."/>
            <person name="O'neill K."/>
            <person name="Osman S."/>
            <person name="Parker S."/>
            <person name="Perrin D."/>
            <person name="Phunkhang P."/>
            <person name="Piqani B."/>
            <person name="Purcell S."/>
            <person name="Rachupka T."/>
            <person name="Ramasamy U."/>
            <person name="Rameau R."/>
            <person name="Ray V."/>
            <person name="Raymond C."/>
            <person name="Retta R."/>
            <person name="Richardson S."/>
            <person name="Rise C."/>
            <person name="Rodriguez J."/>
            <person name="Rogers J."/>
            <person name="Rogov P."/>
            <person name="Rutman M."/>
            <person name="Schupbach R."/>
            <person name="Seaman C."/>
            <person name="Settipalli S."/>
            <person name="Sharpe T."/>
            <person name="Sheridan J."/>
            <person name="Sherpa N."/>
            <person name="Shi J."/>
            <person name="Smirnov S."/>
            <person name="Smith C."/>
            <person name="Sougnez C."/>
            <person name="Spencer B."/>
            <person name="Stalker J."/>
            <person name="Stange-thomann N."/>
            <person name="Stavropoulos S."/>
            <person name="Stetson K."/>
            <person name="Stone C."/>
            <person name="Stone S."/>
            <person name="Stubbs M."/>
            <person name="Talamas J."/>
            <person name="Tchuinga P."/>
            <person name="Tenzing P."/>
            <person name="Tesfaye S."/>
            <person name="Theodore J."/>
            <person name="Thoulutsang Y."/>
            <person name="Topham K."/>
            <person name="Towey S."/>
            <person name="Tsamla T."/>
            <person name="Tsomo N."/>
            <person name="Vallee D."/>
            <person name="Vassiliev H."/>
            <person name="Venkataraman V."/>
            <person name="Vinson J."/>
            <person name="Vo A."/>
            <person name="Wade C."/>
            <person name="Wang S."/>
            <person name="Wangchuk T."/>
            <person name="Wangdi T."/>
            <person name="Whittaker C."/>
            <person name="Wilkinson J."/>
            <person name="Wu Y."/>
            <person name="Wyman D."/>
            <person name="Yadav S."/>
            <person name="Yang S."/>
            <person name="Yang X."/>
            <person name="Yeager S."/>
            <person name="Yee E."/>
            <person name="Young G."/>
            <person name="Zainoun J."/>
            <person name="Zembeck L."/>
            <person name="Zimmer A."/>
            <person name="Zody M."/>
            <person name="Lander E."/>
        </authorList>
    </citation>
    <scope>NUCLEOTIDE SEQUENCE [LARGE SCALE GENOMIC DNA]</scope>
</reference>
<evidence type="ECO:0000313" key="3">
    <source>
        <dbReference type="Proteomes" id="UP000007875"/>
    </source>
</evidence>
<sequence length="160" mass="17559">RTHEACAHKLEEYKVVTTGTDGEETSVVIVHGNSPRSIISEGGSTQTKYRSISPRIRSKNSIRSSQQIHPGSSRLCLKVHGSHSKLSDLLPPPISPRSAPATSLHHQSAWYNVPGRYIRPGEVLPAKRSQKRPLSTGRSSLYEQHGTSARSSPTHRSSHI</sequence>
<name>H2Y800_CIOSA</name>
<keyword evidence="3" id="KW-1185">Reference proteome</keyword>
<protein>
    <submittedName>
        <fullName evidence="2">Uncharacterized protein</fullName>
    </submittedName>
</protein>
<dbReference type="HOGENOM" id="CLU_1656089_0_0_1"/>
<evidence type="ECO:0000256" key="1">
    <source>
        <dbReference type="SAM" id="MobiDB-lite"/>
    </source>
</evidence>
<dbReference type="Ensembl" id="ENSCSAVT00000001467.1">
    <property type="protein sequence ID" value="ENSCSAVP00000001448.1"/>
    <property type="gene ID" value="ENSCSAVG00000000823.1"/>
</dbReference>
<evidence type="ECO:0000313" key="2">
    <source>
        <dbReference type="Ensembl" id="ENSCSAVP00000001448.1"/>
    </source>
</evidence>
<accession>H2Y800</accession>
<dbReference type="InParanoid" id="H2Y800"/>
<feature type="compositionally biased region" description="Polar residues" evidence="1">
    <location>
        <begin position="132"/>
        <end position="160"/>
    </location>
</feature>
<organism evidence="2 3">
    <name type="scientific">Ciona savignyi</name>
    <name type="common">Pacific transparent sea squirt</name>
    <dbReference type="NCBI Taxonomy" id="51511"/>
    <lineage>
        <taxon>Eukaryota</taxon>
        <taxon>Metazoa</taxon>
        <taxon>Chordata</taxon>
        <taxon>Tunicata</taxon>
        <taxon>Ascidiacea</taxon>
        <taxon>Phlebobranchia</taxon>
        <taxon>Cionidae</taxon>
        <taxon>Ciona</taxon>
    </lineage>
</organism>
<proteinExistence type="predicted"/>